<protein>
    <submittedName>
        <fullName evidence="1">Uncharacterized protein</fullName>
    </submittedName>
</protein>
<dbReference type="AlphaFoldDB" id="A0A0L9UDH6"/>
<dbReference type="EMBL" id="CM003374">
    <property type="protein sequence ID" value="KOM40776.1"/>
    <property type="molecule type" value="Genomic_DNA"/>
</dbReference>
<reference evidence="2" key="1">
    <citation type="journal article" date="2015" name="Proc. Natl. Acad. Sci. U.S.A.">
        <title>Genome sequencing of adzuki bean (Vigna angularis) provides insight into high starch and low fat accumulation and domestication.</title>
        <authorList>
            <person name="Yang K."/>
            <person name="Tian Z."/>
            <person name="Chen C."/>
            <person name="Luo L."/>
            <person name="Zhao B."/>
            <person name="Wang Z."/>
            <person name="Yu L."/>
            <person name="Li Y."/>
            <person name="Sun Y."/>
            <person name="Li W."/>
            <person name="Chen Y."/>
            <person name="Li Y."/>
            <person name="Zhang Y."/>
            <person name="Ai D."/>
            <person name="Zhao J."/>
            <person name="Shang C."/>
            <person name="Ma Y."/>
            <person name="Wu B."/>
            <person name="Wang M."/>
            <person name="Gao L."/>
            <person name="Sun D."/>
            <person name="Zhang P."/>
            <person name="Guo F."/>
            <person name="Wang W."/>
            <person name="Li Y."/>
            <person name="Wang J."/>
            <person name="Varshney R.K."/>
            <person name="Wang J."/>
            <person name="Ling H.Q."/>
            <person name="Wan P."/>
        </authorList>
    </citation>
    <scope>NUCLEOTIDE SEQUENCE</scope>
    <source>
        <strain evidence="2">cv. Jingnong 6</strain>
    </source>
</reference>
<gene>
    <name evidence="1" type="ORF">LR48_Vigan04g097400</name>
</gene>
<evidence type="ECO:0000313" key="2">
    <source>
        <dbReference type="Proteomes" id="UP000053144"/>
    </source>
</evidence>
<organism evidence="1 2">
    <name type="scientific">Phaseolus angularis</name>
    <name type="common">Azuki bean</name>
    <name type="synonym">Vigna angularis</name>
    <dbReference type="NCBI Taxonomy" id="3914"/>
    <lineage>
        <taxon>Eukaryota</taxon>
        <taxon>Viridiplantae</taxon>
        <taxon>Streptophyta</taxon>
        <taxon>Embryophyta</taxon>
        <taxon>Tracheophyta</taxon>
        <taxon>Spermatophyta</taxon>
        <taxon>Magnoliopsida</taxon>
        <taxon>eudicotyledons</taxon>
        <taxon>Gunneridae</taxon>
        <taxon>Pentapetalae</taxon>
        <taxon>rosids</taxon>
        <taxon>fabids</taxon>
        <taxon>Fabales</taxon>
        <taxon>Fabaceae</taxon>
        <taxon>Papilionoideae</taxon>
        <taxon>50 kb inversion clade</taxon>
        <taxon>NPAAA clade</taxon>
        <taxon>indigoferoid/millettioid clade</taxon>
        <taxon>Phaseoleae</taxon>
        <taxon>Vigna</taxon>
    </lineage>
</organism>
<dbReference type="Gramene" id="KOM40776">
    <property type="protein sequence ID" value="KOM40776"/>
    <property type="gene ID" value="LR48_Vigan04g097400"/>
</dbReference>
<accession>A0A0L9UDH6</accession>
<dbReference type="Proteomes" id="UP000053144">
    <property type="component" value="Chromosome 4"/>
</dbReference>
<name>A0A0L9UDH6_PHAAN</name>
<proteinExistence type="predicted"/>
<evidence type="ECO:0000313" key="1">
    <source>
        <dbReference type="EMBL" id="KOM40776.1"/>
    </source>
</evidence>
<sequence>MGLSSFALEKETPFSFILPRCPPIDCGLRLQRAGGEFECIKWSSKFLFGFSDRENPRFNIRRG</sequence>